<dbReference type="EMBL" id="UGHH01000002">
    <property type="protein sequence ID" value="STO64511.1"/>
    <property type="molecule type" value="Genomic_DNA"/>
</dbReference>
<reference evidence="1 2" key="1">
    <citation type="submission" date="2018-06" db="EMBL/GenBank/DDBJ databases">
        <authorList>
            <consortium name="Pathogen Informatics"/>
            <person name="Doyle S."/>
        </authorList>
    </citation>
    <scope>NUCLEOTIDE SEQUENCE [LARGE SCALE GENOMIC DNA]</scope>
    <source>
        <strain evidence="1 2">NCTC10794</strain>
    </source>
</reference>
<dbReference type="AlphaFoldDB" id="A0A377I2D6"/>
<sequence length="56" mass="6306">MLYSVLTDQILLGEGYRNGAHSTLHEQLVVMFEDDGETGYSYAMDLDQKDNPIVVI</sequence>
<protein>
    <submittedName>
        <fullName evidence="1">Uncharacterized protein conserved in bacteria</fullName>
    </submittedName>
</protein>
<name>A0A377I2D6_HAEPH</name>
<accession>A0A377I2D6</accession>
<organism evidence="1 2">
    <name type="scientific">Haemophilus parahaemolyticus</name>
    <dbReference type="NCBI Taxonomy" id="735"/>
    <lineage>
        <taxon>Bacteria</taxon>
        <taxon>Pseudomonadati</taxon>
        <taxon>Pseudomonadota</taxon>
        <taxon>Gammaproteobacteria</taxon>
        <taxon>Pasteurellales</taxon>
        <taxon>Pasteurellaceae</taxon>
        <taxon>Haemophilus</taxon>
    </lineage>
</organism>
<dbReference type="Proteomes" id="UP000254867">
    <property type="component" value="Unassembled WGS sequence"/>
</dbReference>
<gene>
    <name evidence="1" type="ORF">NCTC10794_01579</name>
</gene>
<proteinExistence type="predicted"/>
<dbReference type="Pfam" id="PF10008">
    <property type="entry name" value="DUF2251"/>
    <property type="match status" value="1"/>
</dbReference>
<evidence type="ECO:0000313" key="2">
    <source>
        <dbReference type="Proteomes" id="UP000254867"/>
    </source>
</evidence>
<evidence type="ECO:0000313" key="1">
    <source>
        <dbReference type="EMBL" id="STO64511.1"/>
    </source>
</evidence>
<dbReference type="InterPro" id="IPR014449">
    <property type="entry name" value="UCP007050_HI0931"/>
</dbReference>